<dbReference type="Proteomes" id="UP000007803">
    <property type="component" value="Chromosome"/>
</dbReference>
<keyword evidence="3" id="KW-1185">Reference proteome</keyword>
<feature type="chain" id="PRO_5003141536" evidence="1">
    <location>
        <begin position="23"/>
        <end position="451"/>
    </location>
</feature>
<sequence length="451" mass="47079">MTIKKIGLSALAVAALYGTVYAGTVTGTNSGTFSLDKIADNNITAAIDINATYTPALNAAISDGTLVVEYTNAYSQNCDANTSELVMYDGTKYVTKANPTCGGTPTGTKLLFDVNNTIADGAHLTLVDKDTNTTSGDLNVSILKGADVASVKFSLVNVNDVTVDPSSGSVTIATGKTEWSAAVGTSFDNQIDAAKSFALFTNSPATNDDNATITFTRTTVDFGGATLDANIKLTTDYNVSSIGSLKFNNVVKTPNGSFVYDVNATGLLAASTDYPIDFDGNTTTTSGTKIDATGFKVAVSAVKLGTAAYSKSYVSASDKNLGEWSVYGYNGYVPNATASTASNIETVLSFTNTSSTTVDAYFTLVAADGTETQVDSVNDGLAKLETKKTVKYNVSDLITTAGVAEGSYMIKVVFPTTPSKIIGFASFRNDNKNAFKDLPIHSNIDASTLQY</sequence>
<keyword evidence="1" id="KW-0732">Signal</keyword>
<gene>
    <name evidence="2" type="ordered locus">Saut_0277</name>
</gene>
<dbReference type="RefSeq" id="WP_013326082.1">
    <property type="nucleotide sequence ID" value="NC_014506.1"/>
</dbReference>
<evidence type="ECO:0000313" key="2">
    <source>
        <dbReference type="EMBL" id="ADN08326.1"/>
    </source>
</evidence>
<dbReference type="InterPro" id="IPR045689">
    <property type="entry name" value="Slr4"/>
</dbReference>
<protein>
    <submittedName>
        <fullName evidence="2">Uncharacterized protein</fullName>
    </submittedName>
</protein>
<name>E0UU17_SULAO</name>
<organism evidence="2 3">
    <name type="scientific">Sulfurimonas autotrophica (strain ATCC BAA-671 / DSM 16294 / JCM 11897 / OK10)</name>
    <dbReference type="NCBI Taxonomy" id="563040"/>
    <lineage>
        <taxon>Bacteria</taxon>
        <taxon>Pseudomonadati</taxon>
        <taxon>Campylobacterota</taxon>
        <taxon>Epsilonproteobacteria</taxon>
        <taxon>Campylobacterales</taxon>
        <taxon>Sulfurimonadaceae</taxon>
        <taxon>Sulfurimonas</taxon>
    </lineage>
</organism>
<accession>E0UU17</accession>
<dbReference type="KEGG" id="sua:Saut_0277"/>
<dbReference type="HOGENOM" id="CLU_606805_0_0_7"/>
<dbReference type="AlphaFoldDB" id="E0UU17"/>
<dbReference type="EMBL" id="CP002205">
    <property type="protein sequence ID" value="ADN08326.1"/>
    <property type="molecule type" value="Genomic_DNA"/>
</dbReference>
<proteinExistence type="predicted"/>
<dbReference type="Pfam" id="PF19526">
    <property type="entry name" value="Slr4"/>
    <property type="match status" value="1"/>
</dbReference>
<feature type="signal peptide" evidence="1">
    <location>
        <begin position="1"/>
        <end position="22"/>
    </location>
</feature>
<dbReference type="STRING" id="563040.Saut_0277"/>
<reference evidence="3" key="1">
    <citation type="journal article" date="2010" name="Stand. Genomic Sci.">
        <title>Complete genome sequence of Sulfurimonas autotrophica type strain (OK10).</title>
        <authorList>
            <person name="Sikorski J."/>
            <person name="Munk C."/>
            <person name="Lapidus A."/>
            <person name="Djao O."/>
            <person name="Lucas S."/>
            <person name="Glavina Del Rio T."/>
            <person name="Nolan M."/>
            <person name="Tice H."/>
            <person name="Han C."/>
            <person name="Cheng J."/>
            <person name="Tapia R."/>
            <person name="Goodwin L."/>
            <person name="Pitluck S."/>
            <person name="Liolios K."/>
            <person name="Ivanova N."/>
            <person name="Mavromatis K."/>
            <person name="Mikhailova N."/>
            <person name="Pati A."/>
            <person name="Sims D."/>
            <person name="Meincke L."/>
            <person name="Brettin T."/>
            <person name="Detter J."/>
            <person name="Chen A."/>
            <person name="Palaniappan K."/>
            <person name="Land M."/>
            <person name="Hauser L."/>
            <person name="Chang Y."/>
            <person name="Jeffries C."/>
            <person name="Rohde M."/>
            <person name="Lang E."/>
            <person name="Spring S."/>
            <person name="Goker M."/>
            <person name="Woyke T."/>
            <person name="Bristow J."/>
            <person name="Eisen J."/>
            <person name="Markowitz V."/>
            <person name="Hugenholtz P."/>
            <person name="Kyrpides N."/>
            <person name="Klenk H."/>
        </authorList>
    </citation>
    <scope>NUCLEOTIDE SEQUENCE [LARGE SCALE GENOMIC DNA]</scope>
    <source>
        <strain evidence="3">ATCC BAA-671 / DSM 16294 / JCM 11897 / OK10</strain>
    </source>
</reference>
<evidence type="ECO:0000256" key="1">
    <source>
        <dbReference type="SAM" id="SignalP"/>
    </source>
</evidence>
<evidence type="ECO:0000313" key="3">
    <source>
        <dbReference type="Proteomes" id="UP000007803"/>
    </source>
</evidence>